<evidence type="ECO:0000313" key="1">
    <source>
        <dbReference type="EMBL" id="MSB19927.1"/>
    </source>
</evidence>
<protein>
    <submittedName>
        <fullName evidence="1">Type I-C CRISPR-associated protein Cas8c/Csd1</fullName>
    </submittedName>
</protein>
<dbReference type="Proteomes" id="UP000434475">
    <property type="component" value="Unassembled WGS sequence"/>
</dbReference>
<dbReference type="NCBIfam" id="TIGR01863">
    <property type="entry name" value="cas_Csd1"/>
    <property type="match status" value="1"/>
</dbReference>
<evidence type="ECO:0000313" key="2">
    <source>
        <dbReference type="Proteomes" id="UP000434475"/>
    </source>
</evidence>
<name>A0A6I2R8A7_FLAPL</name>
<organism evidence="1 2">
    <name type="scientific">Flavonifractor plautii</name>
    <name type="common">Fusobacterium plautii</name>
    <dbReference type="NCBI Taxonomy" id="292800"/>
    <lineage>
        <taxon>Bacteria</taxon>
        <taxon>Bacillati</taxon>
        <taxon>Bacillota</taxon>
        <taxon>Clostridia</taxon>
        <taxon>Eubacteriales</taxon>
        <taxon>Oscillospiraceae</taxon>
        <taxon>Flavonifractor</taxon>
    </lineage>
</organism>
<proteinExistence type="predicted"/>
<dbReference type="AlphaFoldDB" id="A0A6I2R8A7"/>
<dbReference type="Pfam" id="PF09709">
    <property type="entry name" value="Cas_Csd1"/>
    <property type="match status" value="1"/>
</dbReference>
<gene>
    <name evidence="1" type="primary">cas8c</name>
    <name evidence="1" type="ORF">GKE97_10400</name>
</gene>
<reference evidence="1 2" key="1">
    <citation type="journal article" date="2019" name="Nat. Med.">
        <title>A library of human gut bacterial isolates paired with longitudinal multiomics data enables mechanistic microbiome research.</title>
        <authorList>
            <person name="Poyet M."/>
            <person name="Groussin M."/>
            <person name="Gibbons S.M."/>
            <person name="Avila-Pacheco J."/>
            <person name="Jiang X."/>
            <person name="Kearney S.M."/>
            <person name="Perrotta A.R."/>
            <person name="Berdy B."/>
            <person name="Zhao S."/>
            <person name="Lieberman T.D."/>
            <person name="Swanson P.K."/>
            <person name="Smith M."/>
            <person name="Roesemann S."/>
            <person name="Alexander J.E."/>
            <person name="Rich S.A."/>
            <person name="Livny J."/>
            <person name="Vlamakis H."/>
            <person name="Clish C."/>
            <person name="Bullock K."/>
            <person name="Deik A."/>
            <person name="Scott J."/>
            <person name="Pierce K.A."/>
            <person name="Xavier R.J."/>
            <person name="Alm E.J."/>
        </authorList>
    </citation>
    <scope>NUCLEOTIDE SEQUENCE [LARGE SCALE GENOMIC DNA]</scope>
    <source>
        <strain evidence="1 2">BIOML-A2</strain>
    </source>
</reference>
<comment type="caution">
    <text evidence="1">The sequence shown here is derived from an EMBL/GenBank/DDBJ whole genome shotgun (WGS) entry which is preliminary data.</text>
</comment>
<dbReference type="InterPro" id="IPR010144">
    <property type="entry name" value="CRISPR-assoc_prot_Csd1-typ"/>
</dbReference>
<accession>A0A6I2R8A7</accession>
<sequence length="628" mass="71257">MRLFEKAIETYDAHASLVGKVVEGHLMLAPISHIVARADLEVTLDAAGKFISARKVGKNESKIPIPVTEQSTARSGKHPPAHPLCDQLSYLAAYDKARHENYVIQLAEWTASAHSHPMLQPILTYVRSETILADLLDSGLIELDGSGIPKNEKLMVCWRVKGFGTPDDGCWQQSSLVQAFQEWYAEKQSGRLPALCMITGAYDIPVPPGQQPKSLHPGNGNAKLISSNDDAGFTYRGRFTEPDQAVTVSYVASQKAHNALRWLIAEQGVRAAYGTRIFLCWNPGGIGVLRVTDPLTGIYGEVVLRPSDYRWELQRTLEGWRSLLPERDGQVVVAALDLTSANTGRLSVTYYNELMGSDFLQRLHDWDQYCCWYFGWDKYLSNAGIRSPKLEQIVTYAYGNPRREKGTIRMDVEDRVLGQQMQRLVACRVDQGHMPLDIVRALVQKASSPQCFSDPKTQNRLWEDILATACAVIQKYRHDIYKEKCLMDLNYEKMDRDALYGCLLALLEKAERDTYKEKETREPNAIRYMSAFCRRPLTVSAQIFEKLNVAYLPKLTPGLRQFYRRKIEDVMSKIQQWNEENGVPESQWNAQLGGMYLVGYSLQRKDLYTKKEKANKNEEEMKNEHSAA</sequence>
<dbReference type="RefSeq" id="WP_172697655.1">
    <property type="nucleotide sequence ID" value="NZ_JAQLWY010000020.1"/>
</dbReference>
<dbReference type="EMBL" id="WKPR01000009">
    <property type="protein sequence ID" value="MSB19927.1"/>
    <property type="molecule type" value="Genomic_DNA"/>
</dbReference>